<gene>
    <name evidence="2" type="ORF">TIFTF001_006057</name>
</gene>
<dbReference type="AlphaFoldDB" id="A0AA88A9M2"/>
<evidence type="ECO:0000259" key="1">
    <source>
        <dbReference type="PROSITE" id="PS50181"/>
    </source>
</evidence>
<protein>
    <recommendedName>
        <fullName evidence="1">F-box domain-containing protein</fullName>
    </recommendedName>
</protein>
<proteinExistence type="predicted"/>
<feature type="domain" description="F-box" evidence="1">
    <location>
        <begin position="1"/>
        <end position="45"/>
    </location>
</feature>
<reference evidence="2" key="1">
    <citation type="submission" date="2023-07" db="EMBL/GenBank/DDBJ databases">
        <title>draft genome sequence of fig (Ficus carica).</title>
        <authorList>
            <person name="Takahashi T."/>
            <person name="Nishimura K."/>
        </authorList>
    </citation>
    <scope>NUCLEOTIDE SEQUENCE</scope>
</reference>
<dbReference type="PROSITE" id="PS50181">
    <property type="entry name" value="FBOX"/>
    <property type="match status" value="1"/>
</dbReference>
<organism evidence="2 3">
    <name type="scientific">Ficus carica</name>
    <name type="common">Common fig</name>
    <dbReference type="NCBI Taxonomy" id="3494"/>
    <lineage>
        <taxon>Eukaryota</taxon>
        <taxon>Viridiplantae</taxon>
        <taxon>Streptophyta</taxon>
        <taxon>Embryophyta</taxon>
        <taxon>Tracheophyta</taxon>
        <taxon>Spermatophyta</taxon>
        <taxon>Magnoliopsida</taxon>
        <taxon>eudicotyledons</taxon>
        <taxon>Gunneridae</taxon>
        <taxon>Pentapetalae</taxon>
        <taxon>rosids</taxon>
        <taxon>fabids</taxon>
        <taxon>Rosales</taxon>
        <taxon>Moraceae</taxon>
        <taxon>Ficeae</taxon>
        <taxon>Ficus</taxon>
    </lineage>
</organism>
<dbReference type="InterPro" id="IPR011043">
    <property type="entry name" value="Gal_Oxase/kelch_b-propeller"/>
</dbReference>
<dbReference type="InterPro" id="IPR050796">
    <property type="entry name" value="SCF_F-box_component"/>
</dbReference>
<dbReference type="SMART" id="SM00256">
    <property type="entry name" value="FBOX"/>
    <property type="match status" value="1"/>
</dbReference>
<dbReference type="SUPFAM" id="SSF50965">
    <property type="entry name" value="Galactose oxidase, central domain"/>
    <property type="match status" value="1"/>
</dbReference>
<dbReference type="Pfam" id="PF07734">
    <property type="entry name" value="FBA_1"/>
    <property type="match status" value="2"/>
</dbReference>
<dbReference type="EMBL" id="BTGU01000006">
    <property type="protein sequence ID" value="GMN36501.1"/>
    <property type="molecule type" value="Genomic_DNA"/>
</dbReference>
<dbReference type="Gene3D" id="1.20.1280.50">
    <property type="match status" value="1"/>
</dbReference>
<keyword evidence="3" id="KW-1185">Reference proteome</keyword>
<evidence type="ECO:0000313" key="2">
    <source>
        <dbReference type="EMBL" id="GMN36501.1"/>
    </source>
</evidence>
<evidence type="ECO:0000313" key="3">
    <source>
        <dbReference type="Proteomes" id="UP001187192"/>
    </source>
</evidence>
<dbReference type="InterPro" id="IPR036047">
    <property type="entry name" value="F-box-like_dom_sf"/>
</dbReference>
<name>A0AA88A9M2_FICCA</name>
<sequence length="645" mass="73243">MASLPWDITVNILCRLPVKDLLRYRSVSKPWRSLIDGPDFIKMHLNNSMEMSSNLGIVIRDCDLHWVDLGTLDSAVKLRHPIGKQGDGTEVLGSCHGLLVLLNIDDDVALWNPSTRRYRKLPVSDIEFPPGNFPIVQFIVYGFGYDPISDDYKLVRMVQFFGDDGEDSFDSEVKIYSAKSNTWKRISDFPHYLRYKRGFGKLANNALHWVVSRKPLSDVSKLVFALDLVTEEYWQVPLPDFRDENLHINVEALGGSLCLLCNYVSDDPDADWGSASDHVDMWIMREYGVKESWTKFCTVVPSYVIGSFSYVFPIAYLKNGNQVLMNKNGEKFIVYDLESEKAKSVSKRWLSLIDGPDFIKMHLNNSIETSSNLGVVISNLMLYWVDLDLLDSAVKLNHHPLRGDSDESEVVGSCHELLALWNSDCDAAIWNPSTRSYDYKLVRIVLFFGDEGEDSFESEVKIYSAKSNAWKRISDLPYYLRFSCVHGAYTNNALHWVVSRKPMSDPSNFVLALDLMTEEYREVLLPDCKDAVDFMNVEVLGGSLSLLCNYGVDNPELDWQAASDHFDLWVMKEYGSGSQVLMNKNALLDLMMMVDLLVGSEEIKIASRDDFPLSRIQTGVIGKLKKVYITLEVDSGKGLARTYPK</sequence>
<dbReference type="Proteomes" id="UP001187192">
    <property type="component" value="Unassembled WGS sequence"/>
</dbReference>
<comment type="caution">
    <text evidence="2">The sequence shown here is derived from an EMBL/GenBank/DDBJ whole genome shotgun (WGS) entry which is preliminary data.</text>
</comment>
<dbReference type="InterPro" id="IPR001810">
    <property type="entry name" value="F-box_dom"/>
</dbReference>
<dbReference type="NCBIfam" id="TIGR01640">
    <property type="entry name" value="F_box_assoc_1"/>
    <property type="match status" value="1"/>
</dbReference>
<dbReference type="SUPFAM" id="SSF81383">
    <property type="entry name" value="F-box domain"/>
    <property type="match status" value="1"/>
</dbReference>
<dbReference type="InterPro" id="IPR006527">
    <property type="entry name" value="F-box-assoc_dom_typ1"/>
</dbReference>
<dbReference type="PANTHER" id="PTHR31672:SF13">
    <property type="entry name" value="F-BOX PROTEIN CPR30-LIKE"/>
    <property type="match status" value="1"/>
</dbReference>
<dbReference type="CDD" id="cd22157">
    <property type="entry name" value="F-box_AtFBW1-like"/>
    <property type="match status" value="1"/>
</dbReference>
<dbReference type="InterPro" id="IPR017451">
    <property type="entry name" value="F-box-assoc_interact_dom"/>
</dbReference>
<dbReference type="Pfam" id="PF00646">
    <property type="entry name" value="F-box"/>
    <property type="match status" value="1"/>
</dbReference>
<dbReference type="PANTHER" id="PTHR31672">
    <property type="entry name" value="BNACNNG10540D PROTEIN"/>
    <property type="match status" value="1"/>
</dbReference>
<accession>A0AA88A9M2</accession>